<evidence type="ECO:0000256" key="2">
    <source>
        <dbReference type="ARBA" id="ARBA00023002"/>
    </source>
</evidence>
<keyword evidence="2" id="KW-0560">Oxidoreductase</keyword>
<comment type="similarity">
    <text evidence="1">Belongs to the Gfo/Idh/MocA family.</text>
</comment>
<organism evidence="8 9">
    <name type="scientific">Dissophora globulifera</name>
    <dbReference type="NCBI Taxonomy" id="979702"/>
    <lineage>
        <taxon>Eukaryota</taxon>
        <taxon>Fungi</taxon>
        <taxon>Fungi incertae sedis</taxon>
        <taxon>Mucoromycota</taxon>
        <taxon>Mortierellomycotina</taxon>
        <taxon>Mortierellomycetes</taxon>
        <taxon>Mortierellales</taxon>
        <taxon>Mortierellaceae</taxon>
        <taxon>Dissophora</taxon>
    </lineage>
</organism>
<dbReference type="InterPro" id="IPR050984">
    <property type="entry name" value="Gfo/Idh/MocA_domain"/>
</dbReference>
<dbReference type="InterPro" id="IPR055170">
    <property type="entry name" value="GFO_IDH_MocA-like_dom"/>
</dbReference>
<dbReference type="PANTHER" id="PTHR22604:SF105">
    <property type="entry name" value="TRANS-1,2-DIHYDROBENZENE-1,2-DIOL DEHYDROGENASE"/>
    <property type="match status" value="1"/>
</dbReference>
<dbReference type="Gene3D" id="3.30.360.10">
    <property type="entry name" value="Dihydrodipicolinate Reductase, domain 2"/>
    <property type="match status" value="1"/>
</dbReference>
<dbReference type="Proteomes" id="UP000738325">
    <property type="component" value="Unassembled WGS sequence"/>
</dbReference>
<keyword evidence="9" id="KW-1185">Reference proteome</keyword>
<protein>
    <recommendedName>
        <fullName evidence="3">D-xylose 1-dehydrogenase (NADP(+), D-xylono-1,5-lactone-forming)</fullName>
        <ecNumber evidence="3">1.1.1.179</ecNumber>
    </recommendedName>
    <alternativeName>
        <fullName evidence="4">D-xylose-NADP dehydrogenase</fullName>
    </alternativeName>
</protein>
<dbReference type="EMBL" id="JAAAIP010001101">
    <property type="protein sequence ID" value="KAG0310284.1"/>
    <property type="molecule type" value="Genomic_DNA"/>
</dbReference>
<reference evidence="8" key="1">
    <citation type="journal article" date="2020" name="Fungal Divers.">
        <title>Resolving the Mortierellaceae phylogeny through synthesis of multi-gene phylogenetics and phylogenomics.</title>
        <authorList>
            <person name="Vandepol N."/>
            <person name="Liber J."/>
            <person name="Desiro A."/>
            <person name="Na H."/>
            <person name="Kennedy M."/>
            <person name="Barry K."/>
            <person name="Grigoriev I.V."/>
            <person name="Miller A.N."/>
            <person name="O'Donnell K."/>
            <person name="Stajich J.E."/>
            <person name="Bonito G."/>
        </authorList>
    </citation>
    <scope>NUCLEOTIDE SEQUENCE</scope>
    <source>
        <strain evidence="8">REB-010B</strain>
    </source>
</reference>
<dbReference type="InterPro" id="IPR000683">
    <property type="entry name" value="Gfo/Idh/MocA-like_OxRdtase_N"/>
</dbReference>
<comment type="catalytic activity">
    <reaction evidence="5">
        <text>D-xylose + NADP(+) = D-xylono-1,5-lactone + NADPH + H(+)</text>
        <dbReference type="Rhea" id="RHEA:22000"/>
        <dbReference type="ChEBI" id="CHEBI:15378"/>
        <dbReference type="ChEBI" id="CHEBI:15867"/>
        <dbReference type="ChEBI" id="CHEBI:53455"/>
        <dbReference type="ChEBI" id="CHEBI:57783"/>
        <dbReference type="ChEBI" id="CHEBI:58349"/>
        <dbReference type="EC" id="1.1.1.179"/>
    </reaction>
</comment>
<dbReference type="SUPFAM" id="SSF55347">
    <property type="entry name" value="Glyceraldehyde-3-phosphate dehydrogenase-like, C-terminal domain"/>
    <property type="match status" value="1"/>
</dbReference>
<dbReference type="GO" id="GO:0000166">
    <property type="term" value="F:nucleotide binding"/>
    <property type="evidence" value="ECO:0007669"/>
    <property type="project" value="InterPro"/>
</dbReference>
<evidence type="ECO:0000256" key="1">
    <source>
        <dbReference type="ARBA" id="ARBA00010928"/>
    </source>
</evidence>
<dbReference type="Gene3D" id="3.40.50.720">
    <property type="entry name" value="NAD(P)-binding Rossmann-like Domain"/>
    <property type="match status" value="1"/>
</dbReference>
<feature type="domain" description="GFO/IDH/MocA-like oxidoreductase" evidence="7">
    <location>
        <begin position="175"/>
        <end position="262"/>
    </location>
</feature>
<evidence type="ECO:0000259" key="7">
    <source>
        <dbReference type="Pfam" id="PF22725"/>
    </source>
</evidence>
<evidence type="ECO:0000256" key="3">
    <source>
        <dbReference type="ARBA" id="ARBA00038984"/>
    </source>
</evidence>
<proteinExistence type="inferred from homology"/>
<dbReference type="GO" id="GO:0047837">
    <property type="term" value="F:D-xylose 1-dehydrogenase (NADP+) activity"/>
    <property type="evidence" value="ECO:0007669"/>
    <property type="project" value="UniProtKB-EC"/>
</dbReference>
<evidence type="ECO:0000313" key="8">
    <source>
        <dbReference type="EMBL" id="KAG0310284.1"/>
    </source>
</evidence>
<dbReference type="AlphaFoldDB" id="A0A9P6R3E7"/>
<dbReference type="PANTHER" id="PTHR22604">
    <property type="entry name" value="OXIDOREDUCTASES"/>
    <property type="match status" value="1"/>
</dbReference>
<evidence type="ECO:0000259" key="6">
    <source>
        <dbReference type="Pfam" id="PF01408"/>
    </source>
</evidence>
<name>A0A9P6R3E7_9FUNG</name>
<accession>A0A9P6R3E7</accession>
<dbReference type="OrthoDB" id="2129491at2759"/>
<gene>
    <name evidence="8" type="ORF">BGZ99_000540</name>
</gene>
<dbReference type="InterPro" id="IPR036291">
    <property type="entry name" value="NAD(P)-bd_dom_sf"/>
</dbReference>
<evidence type="ECO:0000313" key="9">
    <source>
        <dbReference type="Proteomes" id="UP000738325"/>
    </source>
</evidence>
<evidence type="ECO:0000256" key="4">
    <source>
        <dbReference type="ARBA" id="ARBA00042988"/>
    </source>
</evidence>
<sequence length="373" mass="41255">MASRTKPGFFARLALTSSKNPVSKDSDALRIGILGAANIGPNALINPAKRNRSIVVVSVAARDEKKAKDYAAKHGIPTTHPSYDALINDPNIDCIYNPLPNGLHYEWTKKALEAGKHVLLEKPAASNAAQTKLLFDLAKQKNLVLLEAFHYRFHPAAIQFRQTLQKHIAEGHPLKQVKSMMSFPAIFPPADIRFNFKLAGGTLMDCGCYTVNSIRYFSGLEVASVEKAVPKIISDNIDGRMEATLNLTSGAKAELTVSLSNPWFSVKTYRELIPYFTAETDDKIFTFGIFLMPSLYHYVTVKDKATGKTEDLPRLYDDGYTTYYYQLEAFVKAVKNGGKDTESIAGWVTGEDSVANMTAIDAIYQKAGMDIRQ</sequence>
<dbReference type="Pfam" id="PF22725">
    <property type="entry name" value="GFO_IDH_MocA_C3"/>
    <property type="match status" value="1"/>
</dbReference>
<evidence type="ECO:0000256" key="5">
    <source>
        <dbReference type="ARBA" id="ARBA00049233"/>
    </source>
</evidence>
<comment type="caution">
    <text evidence="8">The sequence shown here is derived from an EMBL/GenBank/DDBJ whole genome shotgun (WGS) entry which is preliminary data.</text>
</comment>
<dbReference type="SUPFAM" id="SSF51735">
    <property type="entry name" value="NAD(P)-binding Rossmann-fold domains"/>
    <property type="match status" value="1"/>
</dbReference>
<dbReference type="Pfam" id="PF01408">
    <property type="entry name" value="GFO_IDH_MocA"/>
    <property type="match status" value="1"/>
</dbReference>
<dbReference type="EC" id="1.1.1.179" evidence="3"/>
<feature type="domain" description="Gfo/Idh/MocA-like oxidoreductase N-terminal" evidence="6">
    <location>
        <begin position="29"/>
        <end position="146"/>
    </location>
</feature>